<dbReference type="InterPro" id="IPR035969">
    <property type="entry name" value="Rab-GAP_TBC_sf"/>
</dbReference>
<evidence type="ECO:0000259" key="4">
    <source>
        <dbReference type="PROSITE" id="PS50086"/>
    </source>
</evidence>
<feature type="region of interest" description="Disordered" evidence="3">
    <location>
        <begin position="77"/>
        <end position="96"/>
    </location>
</feature>
<dbReference type="FunFam" id="1.10.8.270:FF:000004">
    <property type="entry name" value="TBC1 domain family, member 22B"/>
    <property type="match status" value="1"/>
</dbReference>
<dbReference type="Proteomes" id="UP001151518">
    <property type="component" value="Unassembled WGS sequence"/>
</dbReference>
<comment type="caution">
    <text evidence="5">The sequence shown here is derived from an EMBL/GenBank/DDBJ whole genome shotgun (WGS) entry which is preliminary data.</text>
</comment>
<gene>
    <name evidence="5" type="primary">GYP1</name>
    <name evidence="5" type="ORF">GGI25_005615</name>
</gene>
<dbReference type="Gene3D" id="1.10.10.750">
    <property type="entry name" value="Ypt/Rab-GAP domain of gyp1p, domain 1"/>
    <property type="match status" value="1"/>
</dbReference>
<dbReference type="OrthoDB" id="26371at2759"/>
<protein>
    <submittedName>
        <fullName evidence="5">GTPase-activating protein</fullName>
    </submittedName>
</protein>
<evidence type="ECO:0000313" key="6">
    <source>
        <dbReference type="Proteomes" id="UP001151518"/>
    </source>
</evidence>
<dbReference type="Pfam" id="PF00566">
    <property type="entry name" value="RabGAP-TBC"/>
    <property type="match status" value="1"/>
</dbReference>
<sequence length="464" mass="52405">MNSNTRQTTAYRSHSSFWRRTPAFTPTEIDYAFSGDTLDSFDNASISPSLKPHTSNHVAAPASQQNSDSIIASLPHEASPKQQQLSLPDHQAGTTDGSIPAGINASGLENAKIYDGANTSADDPVMQKFHAVLSSTNIDIEQLQKLSWKGIPGKYRCTAWRLLMGYLPLNASRRELTIQRKRKEYDDWVGQTFSRGEDSLDRILWHQIRIDVPRTMPGSPIFQNNRIQRSLERVLYCWAVRHPASGYVQGINDLLTPFYYVFIEPHIPQISQYANPDTKEPADDLNNLLDALDDSAIGAVEADSFWCLTKLLDGIQDNYTHAQPGIQRQIVKLKELVARIDGALAAHLDSEGVEFIQFAFRWSNCLLMREMNLTSTIRMWDTYLAEPDGFSGFHTYVCAAFLLKWSKELLKLDFQKLMMFLQNPPTTGWGIKDVELLLSEAYMYKCLYHDSPSHYSTGVAGARR</sequence>
<dbReference type="EMBL" id="JANBTW010000110">
    <property type="protein sequence ID" value="KAJ2671093.1"/>
    <property type="molecule type" value="Genomic_DNA"/>
</dbReference>
<dbReference type="Gene3D" id="1.10.472.80">
    <property type="entry name" value="Ypt/Rab-GAP domain of gyp1p, domain 3"/>
    <property type="match status" value="1"/>
</dbReference>
<dbReference type="FunFam" id="1.10.10.750:FF:000009">
    <property type="entry name" value="TBC1 domain family member 22A"/>
    <property type="match status" value="1"/>
</dbReference>
<dbReference type="SMART" id="SM00164">
    <property type="entry name" value="TBC"/>
    <property type="match status" value="1"/>
</dbReference>
<dbReference type="SUPFAM" id="SSF47923">
    <property type="entry name" value="Ypt/Rab-GAP domain of gyp1p"/>
    <property type="match status" value="2"/>
</dbReference>
<reference evidence="5" key="1">
    <citation type="submission" date="2022-07" db="EMBL/GenBank/DDBJ databases">
        <title>Phylogenomic reconstructions and comparative analyses of Kickxellomycotina fungi.</title>
        <authorList>
            <person name="Reynolds N.K."/>
            <person name="Stajich J.E."/>
            <person name="Barry K."/>
            <person name="Grigoriev I.V."/>
            <person name="Crous P."/>
            <person name="Smith M.E."/>
        </authorList>
    </citation>
    <scope>NUCLEOTIDE SEQUENCE</scope>
    <source>
        <strain evidence="5">NRRL 3115</strain>
    </source>
</reference>
<evidence type="ECO:0000313" key="5">
    <source>
        <dbReference type="EMBL" id="KAJ2671093.1"/>
    </source>
</evidence>
<dbReference type="GO" id="GO:0071889">
    <property type="term" value="F:14-3-3 protein binding"/>
    <property type="evidence" value="ECO:0007669"/>
    <property type="project" value="UniProtKB-ARBA"/>
</dbReference>
<dbReference type="PANTHER" id="PTHR22957">
    <property type="entry name" value="TBC1 DOMAIN FAMILY MEMBER GTPASE-ACTIVATING PROTEIN"/>
    <property type="match status" value="1"/>
</dbReference>
<proteinExistence type="predicted"/>
<dbReference type="AlphaFoldDB" id="A0A9W8G2A8"/>
<dbReference type="InterPro" id="IPR000195">
    <property type="entry name" value="Rab-GAP-TBC_dom"/>
</dbReference>
<evidence type="ECO:0000256" key="3">
    <source>
        <dbReference type="SAM" id="MobiDB-lite"/>
    </source>
</evidence>
<accession>A0A9W8G2A8</accession>
<name>A0A9W8G2A8_9FUNG</name>
<dbReference type="PROSITE" id="PS50086">
    <property type="entry name" value="TBC_RABGAP"/>
    <property type="match status" value="1"/>
</dbReference>
<organism evidence="5 6">
    <name type="scientific">Coemansia spiralis</name>
    <dbReference type="NCBI Taxonomy" id="417178"/>
    <lineage>
        <taxon>Eukaryota</taxon>
        <taxon>Fungi</taxon>
        <taxon>Fungi incertae sedis</taxon>
        <taxon>Zoopagomycota</taxon>
        <taxon>Kickxellomycotina</taxon>
        <taxon>Kickxellomycetes</taxon>
        <taxon>Kickxellales</taxon>
        <taxon>Kickxellaceae</taxon>
        <taxon>Coemansia</taxon>
    </lineage>
</organism>
<keyword evidence="1" id="KW-0343">GTPase activation</keyword>
<keyword evidence="2" id="KW-0597">Phosphoprotein</keyword>
<dbReference type="GO" id="GO:0005096">
    <property type="term" value="F:GTPase activator activity"/>
    <property type="evidence" value="ECO:0007669"/>
    <property type="project" value="UniProtKB-KW"/>
</dbReference>
<dbReference type="GO" id="GO:0005794">
    <property type="term" value="C:Golgi apparatus"/>
    <property type="evidence" value="ECO:0007669"/>
    <property type="project" value="TreeGrafter"/>
</dbReference>
<feature type="compositionally biased region" description="Polar residues" evidence="3">
    <location>
        <begin position="80"/>
        <end position="96"/>
    </location>
</feature>
<feature type="domain" description="Rab-GAP TBC" evidence="4">
    <location>
        <begin position="150"/>
        <end position="387"/>
    </location>
</feature>
<dbReference type="PANTHER" id="PTHR22957:SF26">
    <property type="entry name" value="LD44506P"/>
    <property type="match status" value="1"/>
</dbReference>
<dbReference type="FunFam" id="1.10.472.80:FF:000001">
    <property type="entry name" value="TBC1 domain family member 22B"/>
    <property type="match status" value="1"/>
</dbReference>
<evidence type="ECO:0000256" key="1">
    <source>
        <dbReference type="ARBA" id="ARBA00022468"/>
    </source>
</evidence>
<dbReference type="Gene3D" id="1.10.8.270">
    <property type="entry name" value="putative rabgap domain of human tbc1 domain family member 14 like domains"/>
    <property type="match status" value="1"/>
</dbReference>
<evidence type="ECO:0000256" key="2">
    <source>
        <dbReference type="ARBA" id="ARBA00022553"/>
    </source>
</evidence>